<feature type="transmembrane region" description="Helical" evidence="2">
    <location>
        <begin position="6"/>
        <end position="26"/>
    </location>
</feature>
<name>A0A4D5S032_IXOSC</name>
<proteinExistence type="predicted"/>
<evidence type="ECO:0000313" key="3">
    <source>
        <dbReference type="EMBL" id="MOY42251.1"/>
    </source>
</evidence>
<keyword evidence="2" id="KW-0472">Membrane</keyword>
<keyword evidence="2" id="KW-0812">Transmembrane</keyword>
<accession>A0A4D5S032</accession>
<organism evidence="3">
    <name type="scientific">Ixodes scapularis</name>
    <name type="common">Black-legged tick</name>
    <name type="synonym">Deer tick</name>
    <dbReference type="NCBI Taxonomy" id="6945"/>
    <lineage>
        <taxon>Eukaryota</taxon>
        <taxon>Metazoa</taxon>
        <taxon>Ecdysozoa</taxon>
        <taxon>Arthropoda</taxon>
        <taxon>Chelicerata</taxon>
        <taxon>Arachnida</taxon>
        <taxon>Acari</taxon>
        <taxon>Parasitiformes</taxon>
        <taxon>Ixodida</taxon>
        <taxon>Ixodoidea</taxon>
        <taxon>Ixodidae</taxon>
        <taxon>Ixodinae</taxon>
        <taxon>Ixodes</taxon>
    </lineage>
</organism>
<reference evidence="3" key="1">
    <citation type="submission" date="2019-04" db="EMBL/GenBank/DDBJ databases">
        <title>An insight into the mialome of Ixodes scapularis.</title>
        <authorList>
            <person name="Ribeiro J.M."/>
            <person name="Mather T.N."/>
            <person name="Karim S."/>
        </authorList>
    </citation>
    <scope>NUCLEOTIDE SEQUENCE</scope>
</reference>
<evidence type="ECO:0000256" key="2">
    <source>
        <dbReference type="SAM" id="Phobius"/>
    </source>
</evidence>
<dbReference type="AlphaFoldDB" id="A0A4D5S032"/>
<evidence type="ECO:0000256" key="1">
    <source>
        <dbReference type="SAM" id="MobiDB-lite"/>
    </source>
</evidence>
<dbReference type="EMBL" id="GHJT01008280">
    <property type="protein sequence ID" value="MOY42251.1"/>
    <property type="molecule type" value="Transcribed_RNA"/>
</dbReference>
<keyword evidence="2" id="KW-1133">Transmembrane helix</keyword>
<feature type="region of interest" description="Disordered" evidence="1">
    <location>
        <begin position="55"/>
        <end position="78"/>
    </location>
</feature>
<protein>
    <submittedName>
        <fullName evidence="3">Uncharacterized protein</fullName>
    </submittedName>
</protein>
<sequence length="78" mass="8842">MYKNGWTVVSSVCSKGAVLCSWFLYLTTTTRCRRVRSVHKQCAPVQVEAVLRRKSTSARGLRSRDTFRPTPPLVLSLQ</sequence>